<feature type="compositionally biased region" description="Low complexity" evidence="6">
    <location>
        <begin position="619"/>
        <end position="662"/>
    </location>
</feature>
<evidence type="ECO:0000256" key="5">
    <source>
        <dbReference type="RuleBase" id="RU363051"/>
    </source>
</evidence>
<keyword evidence="2" id="KW-0408">Iron</keyword>
<dbReference type="PANTHER" id="PTHR31356">
    <property type="entry name" value="THYLAKOID LUMENAL 29 KDA PROTEIN, CHLOROPLASTIC-RELATED"/>
    <property type="match status" value="1"/>
</dbReference>
<comment type="similarity">
    <text evidence="4">Belongs to the peroxidase family.</text>
</comment>
<keyword evidence="3 5" id="KW-0560">Oxidoreductase</keyword>
<evidence type="ECO:0000256" key="6">
    <source>
        <dbReference type="SAM" id="MobiDB-lite"/>
    </source>
</evidence>
<dbReference type="PROSITE" id="PS50873">
    <property type="entry name" value="PEROXIDASE_4"/>
    <property type="match status" value="1"/>
</dbReference>
<dbReference type="InterPro" id="IPR002016">
    <property type="entry name" value="Haem_peroxidase"/>
</dbReference>
<dbReference type="Gene3D" id="1.10.420.10">
    <property type="entry name" value="Peroxidase, domain 2"/>
    <property type="match status" value="1"/>
</dbReference>
<evidence type="ECO:0000313" key="8">
    <source>
        <dbReference type="EMBL" id="KAK5528945.1"/>
    </source>
</evidence>
<organism evidence="8 9">
    <name type="scientific">Vermiconidia calcicola</name>
    <dbReference type="NCBI Taxonomy" id="1690605"/>
    <lineage>
        <taxon>Eukaryota</taxon>
        <taxon>Fungi</taxon>
        <taxon>Dikarya</taxon>
        <taxon>Ascomycota</taxon>
        <taxon>Pezizomycotina</taxon>
        <taxon>Dothideomycetes</taxon>
        <taxon>Dothideomycetidae</taxon>
        <taxon>Mycosphaerellales</taxon>
        <taxon>Extremaceae</taxon>
        <taxon>Vermiconidia</taxon>
    </lineage>
</organism>
<protein>
    <recommendedName>
        <fullName evidence="5">Peroxidase</fullName>
        <ecNumber evidence="5">1.11.1.-</ecNumber>
    </recommendedName>
</protein>
<accession>A0AAV9PTF1</accession>
<dbReference type="Proteomes" id="UP001345827">
    <property type="component" value="Unassembled WGS sequence"/>
</dbReference>
<sequence>MLRYMTKLSILALGLFLIETATAVATWPSPTYDELEDLMLLNDGYNARDFPFPLVPCTFARVPGFSIAGGFLRTAFHDMAAADIHTGIGGLDASIGFELDSTVYTENAGVAFNNSLTYYSKFFNDRASMSDLIGLGVYASVRACGGPVVPLRAGRIDATQAGAVGVPDPKDNRQKMAAQFARMGFNQQEMIQVVACGHTLGGVHSAQHPAIVPDGTTALGTGDFDATNSTYDNKVVTQYLDGSTKNTLCIGPDVDSRSDLRIFSSDGNKTVSAMADAASYSATCSAILQKMIDTVPAGVQLTDAVTPYDVKPYNLQLNVIGDESLLFSGEIRFRTNTVPKSTISGIQLHYLDRNGASAFKIDTVVLGDASGFDDTFTFFGFNATISAKTSISSFVVVATLTSSTTLNSTLSPLDNSGNQKATIIAAVRSDTVSEPDMSIYIINPMTYNHLPTISKSTSTMTKICESKYYTFYSASYDVPVAAVNGTKYDVSIGSFSDSFKNLDLLPSTAGALICSASGSGGSGVANTTSTTLTWSNISTTSSSSSLSASTPANSSSSTQQTTSTSTQDSDIWTTTVVTAITTYCPRATSFIQNGKTYTATEATTLTIIDDCPCTISWTRTQPHSESSSSTTNGISNTTTTTSTTTTSVLSATTTRTTSSTTSDLPVRPMSEAITNATGSSSTTTTSAGLGSWPGSGGGVGVTSSPVSPAIATYTGSAGTFASGRDLMMAWFGSAIGAAVYLL</sequence>
<dbReference type="GO" id="GO:0020037">
    <property type="term" value="F:heme binding"/>
    <property type="evidence" value="ECO:0007669"/>
    <property type="project" value="UniProtKB-UniRule"/>
</dbReference>
<keyword evidence="1 5" id="KW-0575">Peroxidase</keyword>
<dbReference type="InterPro" id="IPR044831">
    <property type="entry name" value="Ccp1-like"/>
</dbReference>
<feature type="region of interest" description="Disordered" evidence="6">
    <location>
        <begin position="619"/>
        <end position="665"/>
    </location>
</feature>
<dbReference type="PRINTS" id="PR00458">
    <property type="entry name" value="PEROXIDASE"/>
</dbReference>
<dbReference type="GO" id="GO:0042744">
    <property type="term" value="P:hydrogen peroxide catabolic process"/>
    <property type="evidence" value="ECO:0007669"/>
    <property type="project" value="TreeGrafter"/>
</dbReference>
<feature type="signal peptide" evidence="5">
    <location>
        <begin position="1"/>
        <end position="23"/>
    </location>
</feature>
<dbReference type="GO" id="GO:0046872">
    <property type="term" value="F:metal ion binding"/>
    <property type="evidence" value="ECO:0007669"/>
    <property type="project" value="UniProtKB-UniRule"/>
</dbReference>
<dbReference type="EC" id="1.11.1.-" evidence="5"/>
<keyword evidence="2" id="KW-0349">Heme</keyword>
<dbReference type="GO" id="GO:0034599">
    <property type="term" value="P:cellular response to oxidative stress"/>
    <property type="evidence" value="ECO:0007669"/>
    <property type="project" value="InterPro"/>
</dbReference>
<evidence type="ECO:0000256" key="1">
    <source>
        <dbReference type="ARBA" id="ARBA00022559"/>
    </source>
</evidence>
<dbReference type="SUPFAM" id="SSF48113">
    <property type="entry name" value="Heme-dependent peroxidases"/>
    <property type="match status" value="1"/>
</dbReference>
<keyword evidence="2" id="KW-0479">Metal-binding</keyword>
<dbReference type="PANTHER" id="PTHR31356:SF53">
    <property type="entry name" value="HEME PEROXIDASE"/>
    <property type="match status" value="1"/>
</dbReference>
<gene>
    <name evidence="8" type="ORF">LTR25_010130</name>
</gene>
<keyword evidence="9" id="KW-1185">Reference proteome</keyword>
<reference evidence="8 9" key="1">
    <citation type="submission" date="2023-06" db="EMBL/GenBank/DDBJ databases">
        <title>Black Yeasts Isolated from many extreme environments.</title>
        <authorList>
            <person name="Coleine C."/>
            <person name="Stajich J.E."/>
            <person name="Selbmann L."/>
        </authorList>
    </citation>
    <scope>NUCLEOTIDE SEQUENCE [LARGE SCALE GENOMIC DNA]</scope>
    <source>
        <strain evidence="8 9">CCFEE 5887</strain>
    </source>
</reference>
<dbReference type="GO" id="GO:0004601">
    <property type="term" value="F:peroxidase activity"/>
    <property type="evidence" value="ECO:0007669"/>
    <property type="project" value="UniProtKB-KW"/>
</dbReference>
<feature type="domain" description="Plant heme peroxidase family profile" evidence="7">
    <location>
        <begin position="128"/>
        <end position="339"/>
    </location>
</feature>
<feature type="region of interest" description="Disordered" evidence="6">
    <location>
        <begin position="541"/>
        <end position="567"/>
    </location>
</feature>
<evidence type="ECO:0000259" key="7">
    <source>
        <dbReference type="PROSITE" id="PS50873"/>
    </source>
</evidence>
<name>A0AAV9PTF1_9PEZI</name>
<dbReference type="InterPro" id="IPR010255">
    <property type="entry name" value="Haem_peroxidase_sf"/>
</dbReference>
<dbReference type="Gene3D" id="1.10.520.10">
    <property type="match status" value="1"/>
</dbReference>
<keyword evidence="5" id="KW-0732">Signal</keyword>
<evidence type="ECO:0000256" key="3">
    <source>
        <dbReference type="ARBA" id="ARBA00023002"/>
    </source>
</evidence>
<feature type="chain" id="PRO_5043109323" description="Peroxidase" evidence="5">
    <location>
        <begin position="24"/>
        <end position="742"/>
    </location>
</feature>
<dbReference type="AlphaFoldDB" id="A0AAV9PTF1"/>
<dbReference type="EMBL" id="JAXLQG010000024">
    <property type="protein sequence ID" value="KAK5528945.1"/>
    <property type="molecule type" value="Genomic_DNA"/>
</dbReference>
<proteinExistence type="inferred from homology"/>
<dbReference type="GO" id="GO:0000302">
    <property type="term" value="P:response to reactive oxygen species"/>
    <property type="evidence" value="ECO:0007669"/>
    <property type="project" value="TreeGrafter"/>
</dbReference>
<evidence type="ECO:0000313" key="9">
    <source>
        <dbReference type="Proteomes" id="UP001345827"/>
    </source>
</evidence>
<dbReference type="Pfam" id="PF00141">
    <property type="entry name" value="peroxidase"/>
    <property type="match status" value="1"/>
</dbReference>
<comment type="caution">
    <text evidence="8">The sequence shown here is derived from an EMBL/GenBank/DDBJ whole genome shotgun (WGS) entry which is preliminary data.</text>
</comment>
<evidence type="ECO:0000256" key="2">
    <source>
        <dbReference type="ARBA" id="ARBA00022617"/>
    </source>
</evidence>
<evidence type="ECO:0000256" key="4">
    <source>
        <dbReference type="RuleBase" id="RU004241"/>
    </source>
</evidence>